<sequence>MHPHGHPLPSTLHRPPARAPRRERRGVMALVAVCWGLTGMTLGPILYGVGALAVMGAAEGLPVGGYLVRTLGPVVVWAAVLTALAFAPGVRRLARETGLLLTGVLAVPAPPVLACRLPLGFR</sequence>
<dbReference type="Proteomes" id="UP001431313">
    <property type="component" value="Unassembled WGS sequence"/>
</dbReference>
<name>A0ABT2CQF7_9ACTN</name>
<gene>
    <name evidence="3" type="ORF">NX801_29335</name>
</gene>
<feature type="transmembrane region" description="Helical" evidence="2">
    <location>
        <begin position="66"/>
        <end position="87"/>
    </location>
</feature>
<comment type="caution">
    <text evidence="3">The sequence shown here is derived from an EMBL/GenBank/DDBJ whole genome shotgun (WGS) entry which is preliminary data.</text>
</comment>
<keyword evidence="2" id="KW-0812">Transmembrane</keyword>
<evidence type="ECO:0000256" key="2">
    <source>
        <dbReference type="SAM" id="Phobius"/>
    </source>
</evidence>
<reference evidence="3" key="1">
    <citation type="submission" date="2022-08" db="EMBL/GenBank/DDBJ databases">
        <authorList>
            <person name="Somphong A."/>
            <person name="Phongsopitanun W."/>
        </authorList>
    </citation>
    <scope>NUCLEOTIDE SEQUENCE</scope>
    <source>
        <strain evidence="3">LP05-1</strain>
    </source>
</reference>
<dbReference type="RefSeq" id="WP_258790994.1">
    <property type="nucleotide sequence ID" value="NZ_JANUGQ010000041.1"/>
</dbReference>
<keyword evidence="4" id="KW-1185">Reference proteome</keyword>
<protein>
    <submittedName>
        <fullName evidence="3">Uncharacterized protein</fullName>
    </submittedName>
</protein>
<keyword evidence="2" id="KW-0472">Membrane</keyword>
<evidence type="ECO:0000313" key="3">
    <source>
        <dbReference type="EMBL" id="MCS0639669.1"/>
    </source>
</evidence>
<accession>A0ABT2CQF7</accession>
<proteinExistence type="predicted"/>
<feature type="transmembrane region" description="Helical" evidence="2">
    <location>
        <begin position="27"/>
        <end position="54"/>
    </location>
</feature>
<organism evidence="3 4">
    <name type="scientific">Streptomyces pyxinae</name>
    <dbReference type="NCBI Taxonomy" id="2970734"/>
    <lineage>
        <taxon>Bacteria</taxon>
        <taxon>Bacillati</taxon>
        <taxon>Actinomycetota</taxon>
        <taxon>Actinomycetes</taxon>
        <taxon>Kitasatosporales</taxon>
        <taxon>Streptomycetaceae</taxon>
        <taxon>Streptomyces</taxon>
    </lineage>
</organism>
<feature type="transmembrane region" description="Helical" evidence="2">
    <location>
        <begin position="99"/>
        <end position="119"/>
    </location>
</feature>
<keyword evidence="2" id="KW-1133">Transmembrane helix</keyword>
<evidence type="ECO:0000256" key="1">
    <source>
        <dbReference type="SAM" id="MobiDB-lite"/>
    </source>
</evidence>
<evidence type="ECO:0000313" key="4">
    <source>
        <dbReference type="Proteomes" id="UP001431313"/>
    </source>
</evidence>
<dbReference type="EMBL" id="JANUGQ010000041">
    <property type="protein sequence ID" value="MCS0639669.1"/>
    <property type="molecule type" value="Genomic_DNA"/>
</dbReference>
<feature type="region of interest" description="Disordered" evidence="1">
    <location>
        <begin position="1"/>
        <end position="21"/>
    </location>
</feature>